<keyword evidence="1" id="KW-0732">Signal</keyword>
<dbReference type="Proteomes" id="UP000292957">
    <property type="component" value="Unassembled WGS sequence"/>
</dbReference>
<proteinExistence type="predicted"/>
<evidence type="ECO:0008006" key="3">
    <source>
        <dbReference type="Google" id="ProtNLM"/>
    </source>
</evidence>
<dbReference type="EMBL" id="ML143467">
    <property type="protein sequence ID" value="TBU25111.1"/>
    <property type="molecule type" value="Genomic_DNA"/>
</dbReference>
<evidence type="ECO:0000313" key="2">
    <source>
        <dbReference type="EMBL" id="TBU25111.1"/>
    </source>
</evidence>
<protein>
    <recommendedName>
        <fullName evidence="3">Secreted protein</fullName>
    </recommendedName>
</protein>
<sequence length="59" mass="6480">MRTVLIHLPLCLSVRLFDTVVRLPQSSDDSSTVPVWSVTTMGAAHSNFKQTALPVITQL</sequence>
<feature type="signal peptide" evidence="1">
    <location>
        <begin position="1"/>
        <end position="16"/>
    </location>
</feature>
<accession>A0A4Q9MGV9</accession>
<feature type="non-terminal residue" evidence="2">
    <location>
        <position position="1"/>
    </location>
</feature>
<gene>
    <name evidence="2" type="ORF">BD311DRAFT_765321</name>
</gene>
<organism evidence="2">
    <name type="scientific">Dichomitus squalens</name>
    <dbReference type="NCBI Taxonomy" id="114155"/>
    <lineage>
        <taxon>Eukaryota</taxon>
        <taxon>Fungi</taxon>
        <taxon>Dikarya</taxon>
        <taxon>Basidiomycota</taxon>
        <taxon>Agaricomycotina</taxon>
        <taxon>Agaricomycetes</taxon>
        <taxon>Polyporales</taxon>
        <taxon>Polyporaceae</taxon>
        <taxon>Dichomitus</taxon>
    </lineage>
</organism>
<reference evidence="2" key="1">
    <citation type="submission" date="2019-01" db="EMBL/GenBank/DDBJ databases">
        <title>Draft genome sequences of three monokaryotic isolates of the white-rot basidiomycete fungus Dichomitus squalens.</title>
        <authorList>
            <consortium name="DOE Joint Genome Institute"/>
            <person name="Lopez S.C."/>
            <person name="Andreopoulos B."/>
            <person name="Pangilinan J."/>
            <person name="Lipzen A."/>
            <person name="Riley R."/>
            <person name="Ahrendt S."/>
            <person name="Ng V."/>
            <person name="Barry K."/>
            <person name="Daum C."/>
            <person name="Grigoriev I.V."/>
            <person name="Hilden K.S."/>
            <person name="Makela M.R."/>
            <person name="de Vries R.P."/>
        </authorList>
    </citation>
    <scope>NUCLEOTIDE SEQUENCE [LARGE SCALE GENOMIC DNA]</scope>
    <source>
        <strain evidence="2">OM18370.1</strain>
    </source>
</reference>
<dbReference type="AlphaFoldDB" id="A0A4Q9MGV9"/>
<name>A0A4Q9MGV9_9APHY</name>
<evidence type="ECO:0000256" key="1">
    <source>
        <dbReference type="SAM" id="SignalP"/>
    </source>
</evidence>
<feature type="chain" id="PRO_5020248571" description="Secreted protein" evidence="1">
    <location>
        <begin position="17"/>
        <end position="59"/>
    </location>
</feature>